<dbReference type="Gene3D" id="3.40.50.1010">
    <property type="entry name" value="5'-nuclease"/>
    <property type="match status" value="1"/>
</dbReference>
<dbReference type="Proteomes" id="UP000027982">
    <property type="component" value="Chromosome"/>
</dbReference>
<feature type="domain" description="PIN" evidence="2">
    <location>
        <begin position="4"/>
        <end position="118"/>
    </location>
</feature>
<keyword evidence="1" id="KW-0460">Magnesium</keyword>
<dbReference type="KEGG" id="fgi:OP10G_3986"/>
<dbReference type="HOGENOM" id="CLU_121774_1_2_0"/>
<dbReference type="InterPro" id="IPR002716">
    <property type="entry name" value="PIN_dom"/>
</dbReference>
<organism evidence="3 4">
    <name type="scientific">Fimbriimonas ginsengisoli Gsoil 348</name>
    <dbReference type="NCBI Taxonomy" id="661478"/>
    <lineage>
        <taxon>Bacteria</taxon>
        <taxon>Bacillati</taxon>
        <taxon>Armatimonadota</taxon>
        <taxon>Fimbriimonadia</taxon>
        <taxon>Fimbriimonadales</taxon>
        <taxon>Fimbriimonadaceae</taxon>
        <taxon>Fimbriimonas</taxon>
    </lineage>
</organism>
<accession>A0A068NYS9</accession>
<dbReference type="CDD" id="cd09873">
    <property type="entry name" value="PIN_Pae0151-like"/>
    <property type="match status" value="1"/>
</dbReference>
<name>A0A068NYS9_FIMGI</name>
<sequence length="140" mass="16012">MSRVVVDASVVLKWYFHEAFSEEALRVANHAHEVVVPDLIFGQVGAVLWRRVKSGEMKREDAHKVLANLRRLPLTTVSPSELAPAALEIATATARTFNESVYFALAMRERTKLVTADRWWFTLLSTGPMRRYLRWVGDEE</sequence>
<dbReference type="SUPFAM" id="SSF88723">
    <property type="entry name" value="PIN domain-like"/>
    <property type="match status" value="1"/>
</dbReference>
<protein>
    <submittedName>
        <fullName evidence="3">PilT domain-containing protein</fullName>
    </submittedName>
</protein>
<dbReference type="InterPro" id="IPR029060">
    <property type="entry name" value="PIN-like_dom_sf"/>
</dbReference>
<proteinExistence type="predicted"/>
<dbReference type="InterPro" id="IPR044153">
    <property type="entry name" value="PIN_Pae0151-like"/>
</dbReference>
<dbReference type="PANTHER" id="PTHR35901:SF1">
    <property type="entry name" value="EXONUCLEASE VAPC9"/>
    <property type="match status" value="1"/>
</dbReference>
<evidence type="ECO:0000313" key="3">
    <source>
        <dbReference type="EMBL" id="AIE87354.1"/>
    </source>
</evidence>
<dbReference type="InterPro" id="IPR051619">
    <property type="entry name" value="TypeII_TA_RNase_PINc/VapC"/>
</dbReference>
<reference evidence="3 4" key="1">
    <citation type="journal article" date="2014" name="PLoS ONE">
        <title>The first complete genome sequence of the class fimbriimonadia in the phylum armatimonadetes.</title>
        <authorList>
            <person name="Hu Z.Y."/>
            <person name="Wang Y.Z."/>
            <person name="Im W.T."/>
            <person name="Wang S.Y."/>
            <person name="Zhao G.P."/>
            <person name="Zheng H.J."/>
            <person name="Quan Z.X."/>
        </authorList>
    </citation>
    <scope>NUCLEOTIDE SEQUENCE [LARGE SCALE GENOMIC DNA]</scope>
    <source>
        <strain evidence="3">Gsoil 348</strain>
    </source>
</reference>
<dbReference type="eggNOG" id="COG4113">
    <property type="taxonomic scope" value="Bacteria"/>
</dbReference>
<dbReference type="Pfam" id="PF01850">
    <property type="entry name" value="PIN"/>
    <property type="match status" value="1"/>
</dbReference>
<dbReference type="AlphaFoldDB" id="A0A068NYS9"/>
<dbReference type="OrthoDB" id="459975at2"/>
<evidence type="ECO:0000256" key="1">
    <source>
        <dbReference type="ARBA" id="ARBA00022842"/>
    </source>
</evidence>
<dbReference type="RefSeq" id="WP_025228743.1">
    <property type="nucleotide sequence ID" value="NZ_CP007139.1"/>
</dbReference>
<dbReference type="STRING" id="661478.OP10G_3986"/>
<keyword evidence="4" id="KW-1185">Reference proteome</keyword>
<dbReference type="EMBL" id="CP007139">
    <property type="protein sequence ID" value="AIE87354.1"/>
    <property type="molecule type" value="Genomic_DNA"/>
</dbReference>
<evidence type="ECO:0000313" key="4">
    <source>
        <dbReference type="Proteomes" id="UP000027982"/>
    </source>
</evidence>
<gene>
    <name evidence="3" type="ORF">OP10G_3986</name>
</gene>
<dbReference type="PANTHER" id="PTHR35901">
    <property type="entry name" value="RIBONUCLEASE VAPC3"/>
    <property type="match status" value="1"/>
</dbReference>
<evidence type="ECO:0000259" key="2">
    <source>
        <dbReference type="Pfam" id="PF01850"/>
    </source>
</evidence>